<feature type="region of interest" description="Disordered" evidence="1">
    <location>
        <begin position="1"/>
        <end position="108"/>
    </location>
</feature>
<protein>
    <submittedName>
        <fullName evidence="2">Uncharacterized protein</fullName>
    </submittedName>
</protein>
<comment type="caution">
    <text evidence="2">The sequence shown here is derived from an EMBL/GenBank/DDBJ whole genome shotgun (WGS) entry which is preliminary data.</text>
</comment>
<sequence length="288" mass="32955">MSPVYLRNLGFQRNQPEDREGLSRTRTPGRGHLGHSGGWKNNEGDNINPAIHTSIQQEPRTRGLEGYGSSSPAPPAPQRFVSMVRIQPGSSDSWRQWHRGKGESSHYPSYRRTANPDWAYPDSFRLTRSRQNQLSSGFKPFRNQQINDQESPLFTIPGGFHEKKRIQGEKQDLFQPKAERARPHDPEAVGFGERSAEEPEVVVNRSRISSPSNRNITPTQIEHNIVTPENNLNSDALWLQMFQYAEKNQKQFSELEASHERMKKLTISMDKIDKMLQEGHSQLSKDSE</sequence>
<gene>
    <name evidence="2" type="ORF">O181_100745</name>
</gene>
<proteinExistence type="predicted"/>
<dbReference type="AlphaFoldDB" id="A0A9Q3JD88"/>
<evidence type="ECO:0000313" key="2">
    <source>
        <dbReference type="EMBL" id="MBW0561030.1"/>
    </source>
</evidence>
<evidence type="ECO:0000313" key="3">
    <source>
        <dbReference type="Proteomes" id="UP000765509"/>
    </source>
</evidence>
<dbReference type="EMBL" id="AVOT02070423">
    <property type="protein sequence ID" value="MBW0561030.1"/>
    <property type="molecule type" value="Genomic_DNA"/>
</dbReference>
<name>A0A9Q3JD88_9BASI</name>
<reference evidence="2" key="1">
    <citation type="submission" date="2021-03" db="EMBL/GenBank/DDBJ databases">
        <title>Draft genome sequence of rust myrtle Austropuccinia psidii MF-1, a brazilian biotype.</title>
        <authorList>
            <person name="Quecine M.C."/>
            <person name="Pachon D.M.R."/>
            <person name="Bonatelli M.L."/>
            <person name="Correr F.H."/>
            <person name="Franceschini L.M."/>
            <person name="Leite T.F."/>
            <person name="Margarido G.R.A."/>
            <person name="Almeida C.A."/>
            <person name="Ferrarezi J.A."/>
            <person name="Labate C.A."/>
        </authorList>
    </citation>
    <scope>NUCLEOTIDE SEQUENCE</scope>
    <source>
        <strain evidence="2">MF-1</strain>
    </source>
</reference>
<evidence type="ECO:0000256" key="1">
    <source>
        <dbReference type="SAM" id="MobiDB-lite"/>
    </source>
</evidence>
<accession>A0A9Q3JD88</accession>
<feature type="region of interest" description="Disordered" evidence="1">
    <location>
        <begin position="177"/>
        <end position="198"/>
    </location>
</feature>
<feature type="compositionally biased region" description="Basic and acidic residues" evidence="1">
    <location>
        <begin position="177"/>
        <end position="187"/>
    </location>
</feature>
<organism evidence="2 3">
    <name type="scientific">Austropuccinia psidii MF-1</name>
    <dbReference type="NCBI Taxonomy" id="1389203"/>
    <lineage>
        <taxon>Eukaryota</taxon>
        <taxon>Fungi</taxon>
        <taxon>Dikarya</taxon>
        <taxon>Basidiomycota</taxon>
        <taxon>Pucciniomycotina</taxon>
        <taxon>Pucciniomycetes</taxon>
        <taxon>Pucciniales</taxon>
        <taxon>Sphaerophragmiaceae</taxon>
        <taxon>Austropuccinia</taxon>
    </lineage>
</organism>
<keyword evidence="3" id="KW-1185">Reference proteome</keyword>
<dbReference type="Proteomes" id="UP000765509">
    <property type="component" value="Unassembled WGS sequence"/>
</dbReference>